<sequence>MKKIIIFLVISILSCNKEKNTINITSNQDVTSQIKNTNLFLDLDGFYQLKEKDNCGLSITIEGVKYKFKTIDREQTGTIEIIKEKKEVFLKFNGLFGDDPKEIIIAKYREDNSFIIQNYGNSMNPYTRFSECESKFLLIEKVNQ</sequence>
<keyword evidence="2" id="KW-1185">Reference proteome</keyword>
<dbReference type="OrthoDB" id="2677145at2"/>
<organism evidence="1 2">
    <name type="scientific">Aquimarina aggregata</name>
    <dbReference type="NCBI Taxonomy" id="1642818"/>
    <lineage>
        <taxon>Bacteria</taxon>
        <taxon>Pseudomonadati</taxon>
        <taxon>Bacteroidota</taxon>
        <taxon>Flavobacteriia</taxon>
        <taxon>Flavobacteriales</taxon>
        <taxon>Flavobacteriaceae</taxon>
        <taxon>Aquimarina</taxon>
    </lineage>
</organism>
<proteinExistence type="predicted"/>
<dbReference type="Proteomes" id="UP000076715">
    <property type="component" value="Unassembled WGS sequence"/>
</dbReference>
<dbReference type="RefSeq" id="WP_066318855.1">
    <property type="nucleotide sequence ID" value="NZ_LQRT01000046.1"/>
</dbReference>
<accession>A0A162Y469</accession>
<dbReference type="AlphaFoldDB" id="A0A162Y469"/>
<dbReference type="PROSITE" id="PS51257">
    <property type="entry name" value="PROKAR_LIPOPROTEIN"/>
    <property type="match status" value="1"/>
</dbReference>
<dbReference type="EMBL" id="LQRT01000046">
    <property type="protein sequence ID" value="KZS38916.1"/>
    <property type="molecule type" value="Genomic_DNA"/>
</dbReference>
<protein>
    <recommendedName>
        <fullName evidence="3">Lipoprotein</fullName>
    </recommendedName>
</protein>
<dbReference type="STRING" id="1642818.AWE51_15150"/>
<evidence type="ECO:0000313" key="2">
    <source>
        <dbReference type="Proteomes" id="UP000076715"/>
    </source>
</evidence>
<evidence type="ECO:0008006" key="3">
    <source>
        <dbReference type="Google" id="ProtNLM"/>
    </source>
</evidence>
<reference evidence="1 2" key="1">
    <citation type="submission" date="2016-01" db="EMBL/GenBank/DDBJ databases">
        <title>The draft genome sequence of Aquimarina sp. RZW4-3-2.</title>
        <authorList>
            <person name="Wang Y."/>
        </authorList>
    </citation>
    <scope>NUCLEOTIDE SEQUENCE [LARGE SCALE GENOMIC DNA]</scope>
    <source>
        <strain evidence="1 2">RZW4-3-2</strain>
    </source>
</reference>
<gene>
    <name evidence="1" type="ORF">AWE51_15150</name>
</gene>
<evidence type="ECO:0000313" key="1">
    <source>
        <dbReference type="EMBL" id="KZS38916.1"/>
    </source>
</evidence>
<comment type="caution">
    <text evidence="1">The sequence shown here is derived from an EMBL/GenBank/DDBJ whole genome shotgun (WGS) entry which is preliminary data.</text>
</comment>
<name>A0A162Y469_9FLAO</name>